<feature type="non-terminal residue" evidence="2">
    <location>
        <position position="1"/>
    </location>
</feature>
<name>A0A9N9JFY8_9GLOM</name>
<gene>
    <name evidence="2" type="ORF">RFULGI_LOCUS15773</name>
</gene>
<accession>A0A9N9JFY8</accession>
<dbReference type="Proteomes" id="UP000789396">
    <property type="component" value="Unassembled WGS sequence"/>
</dbReference>
<feature type="compositionally biased region" description="Low complexity" evidence="1">
    <location>
        <begin position="47"/>
        <end position="61"/>
    </location>
</feature>
<dbReference type="AlphaFoldDB" id="A0A9N9JFY8"/>
<feature type="non-terminal residue" evidence="2">
    <location>
        <position position="123"/>
    </location>
</feature>
<evidence type="ECO:0000313" key="3">
    <source>
        <dbReference type="Proteomes" id="UP000789396"/>
    </source>
</evidence>
<feature type="compositionally biased region" description="Low complexity" evidence="1">
    <location>
        <begin position="8"/>
        <end position="30"/>
    </location>
</feature>
<proteinExistence type="predicted"/>
<protein>
    <submittedName>
        <fullName evidence="2">4068_t:CDS:1</fullName>
    </submittedName>
</protein>
<evidence type="ECO:0000313" key="2">
    <source>
        <dbReference type="EMBL" id="CAG8780463.1"/>
    </source>
</evidence>
<keyword evidence="3" id="KW-1185">Reference proteome</keyword>
<reference evidence="2" key="1">
    <citation type="submission" date="2021-06" db="EMBL/GenBank/DDBJ databases">
        <authorList>
            <person name="Kallberg Y."/>
            <person name="Tangrot J."/>
            <person name="Rosling A."/>
        </authorList>
    </citation>
    <scope>NUCLEOTIDE SEQUENCE</scope>
    <source>
        <strain evidence="2">IN212</strain>
    </source>
</reference>
<comment type="caution">
    <text evidence="2">The sequence shown here is derived from an EMBL/GenBank/DDBJ whole genome shotgun (WGS) entry which is preliminary data.</text>
</comment>
<evidence type="ECO:0000256" key="1">
    <source>
        <dbReference type="SAM" id="MobiDB-lite"/>
    </source>
</evidence>
<organism evidence="2 3">
    <name type="scientific">Racocetra fulgida</name>
    <dbReference type="NCBI Taxonomy" id="60492"/>
    <lineage>
        <taxon>Eukaryota</taxon>
        <taxon>Fungi</taxon>
        <taxon>Fungi incertae sedis</taxon>
        <taxon>Mucoromycota</taxon>
        <taxon>Glomeromycotina</taxon>
        <taxon>Glomeromycetes</taxon>
        <taxon>Diversisporales</taxon>
        <taxon>Gigasporaceae</taxon>
        <taxon>Racocetra</taxon>
    </lineage>
</organism>
<feature type="region of interest" description="Disordered" evidence="1">
    <location>
        <begin position="1"/>
        <end position="68"/>
    </location>
</feature>
<sequence>FQRRSRSPSKSQSFQPQRSRSPSRSQPFQPRDSHLPFISQPFQSRYSRFPSRSQPFQSQSFHSLSRPQPFLSRFQPHSRKKIVFESEYELLKIANKMPQYDGLKGSDDEKPEVLTQQLRLLFN</sequence>
<dbReference type="EMBL" id="CAJVPZ010052360">
    <property type="protein sequence ID" value="CAG8780463.1"/>
    <property type="molecule type" value="Genomic_DNA"/>
</dbReference>